<dbReference type="SMART" id="SM00849">
    <property type="entry name" value="Lactamase_B"/>
    <property type="match status" value="1"/>
</dbReference>
<gene>
    <name evidence="2" type="ORF">C7Y72_03405</name>
</gene>
<reference evidence="2 3" key="1">
    <citation type="submission" date="2018-03" db="EMBL/GenBank/DDBJ databases">
        <title>Aquarubrobacter algicola gen. nov., sp. nov., a novel actinobacterium isolated from shallow eutrophic lake during the end of cyanobacterial harmful algal blooms.</title>
        <authorList>
            <person name="Chun S.J."/>
        </authorList>
    </citation>
    <scope>NUCLEOTIDE SEQUENCE [LARGE SCALE GENOMIC DNA]</scope>
    <source>
        <strain evidence="2 3">Seoho-28</strain>
    </source>
</reference>
<dbReference type="Pfam" id="PF00753">
    <property type="entry name" value="Lactamase_B"/>
    <property type="match status" value="1"/>
</dbReference>
<keyword evidence="3" id="KW-1185">Reference proteome</keyword>
<dbReference type="SUPFAM" id="SSF56281">
    <property type="entry name" value="Metallo-hydrolase/oxidoreductase"/>
    <property type="match status" value="1"/>
</dbReference>
<dbReference type="InterPro" id="IPR050855">
    <property type="entry name" value="NDM-1-like"/>
</dbReference>
<name>A0A2T4UHP7_9ACTN</name>
<organism evidence="2 3">
    <name type="scientific">Paraconexibacter algicola</name>
    <dbReference type="NCBI Taxonomy" id="2133960"/>
    <lineage>
        <taxon>Bacteria</taxon>
        <taxon>Bacillati</taxon>
        <taxon>Actinomycetota</taxon>
        <taxon>Thermoleophilia</taxon>
        <taxon>Solirubrobacterales</taxon>
        <taxon>Paraconexibacteraceae</taxon>
        <taxon>Paraconexibacter</taxon>
    </lineage>
</organism>
<protein>
    <submittedName>
        <fullName evidence="2">MBL fold metallo-hydrolase</fullName>
    </submittedName>
</protein>
<comment type="caution">
    <text evidence="2">The sequence shown here is derived from an EMBL/GenBank/DDBJ whole genome shotgun (WGS) entry which is preliminary data.</text>
</comment>
<dbReference type="InterPro" id="IPR036866">
    <property type="entry name" value="RibonucZ/Hydroxyglut_hydro"/>
</dbReference>
<dbReference type="GO" id="GO:0016787">
    <property type="term" value="F:hydrolase activity"/>
    <property type="evidence" value="ECO:0007669"/>
    <property type="project" value="UniProtKB-KW"/>
</dbReference>
<evidence type="ECO:0000313" key="2">
    <source>
        <dbReference type="EMBL" id="PTL58760.1"/>
    </source>
</evidence>
<dbReference type="Proteomes" id="UP000240739">
    <property type="component" value="Unassembled WGS sequence"/>
</dbReference>
<keyword evidence="2" id="KW-0378">Hydrolase</keyword>
<dbReference type="PANTHER" id="PTHR42951:SF17">
    <property type="entry name" value="METALLO-BETA-LACTAMASE DOMAIN-CONTAINING PROTEIN"/>
    <property type="match status" value="1"/>
</dbReference>
<dbReference type="CDD" id="cd07721">
    <property type="entry name" value="yflN-like_MBL-fold"/>
    <property type="match status" value="1"/>
</dbReference>
<dbReference type="EMBL" id="PYYB01000001">
    <property type="protein sequence ID" value="PTL58760.1"/>
    <property type="molecule type" value="Genomic_DNA"/>
</dbReference>
<dbReference type="InterPro" id="IPR001279">
    <property type="entry name" value="Metallo-B-lactamas"/>
</dbReference>
<evidence type="ECO:0000313" key="3">
    <source>
        <dbReference type="Proteomes" id="UP000240739"/>
    </source>
</evidence>
<sequence>MEQIAPDVFRIPLLPRDGVNAYLVGDVLVDAGMKGSAKKILKALDAAGVTLSAHVITHAHGDHVGGTPTIVDATGVPVSVGAGDRAAAEAGEPVLSAKARRPGLHGILKFAGGFDGFSVDHSLTEGDDIGCGFTVLETPGHSPGHVSFWRESDGVLICGDVVTAMHLLTTKAGLHQPPALLTPDPERNRESERRLAGLEPQIVLAGHGPPVRDAAQAMRTFVAGL</sequence>
<proteinExistence type="predicted"/>
<dbReference type="Gene3D" id="3.60.15.10">
    <property type="entry name" value="Ribonuclease Z/Hydroxyacylglutathione hydrolase-like"/>
    <property type="match status" value="1"/>
</dbReference>
<accession>A0A2T4UHP7</accession>
<feature type="domain" description="Metallo-beta-lactamase" evidence="1">
    <location>
        <begin position="18"/>
        <end position="207"/>
    </location>
</feature>
<dbReference type="AlphaFoldDB" id="A0A2T4UHP7"/>
<dbReference type="RefSeq" id="WP_107567197.1">
    <property type="nucleotide sequence ID" value="NZ_PYYB01000001.1"/>
</dbReference>
<evidence type="ECO:0000259" key="1">
    <source>
        <dbReference type="SMART" id="SM00849"/>
    </source>
</evidence>
<dbReference type="OrthoDB" id="2971563at2"/>
<dbReference type="PANTHER" id="PTHR42951">
    <property type="entry name" value="METALLO-BETA-LACTAMASE DOMAIN-CONTAINING"/>
    <property type="match status" value="1"/>
</dbReference>